<keyword evidence="7" id="KW-0732">Signal</keyword>
<evidence type="ECO:0000256" key="2">
    <source>
        <dbReference type="ARBA" id="ARBA00022692"/>
    </source>
</evidence>
<gene>
    <name evidence="9" type="ORF">NXF25_009108</name>
</gene>
<keyword evidence="4 6" id="KW-0472">Membrane</keyword>
<evidence type="ECO:0000256" key="5">
    <source>
        <dbReference type="ARBA" id="ARBA00049650"/>
    </source>
</evidence>
<dbReference type="AlphaFoldDB" id="A0A0F7ZC89"/>
<evidence type="ECO:0000313" key="10">
    <source>
        <dbReference type="Proteomes" id="UP001474421"/>
    </source>
</evidence>
<name>A0A0F7ZC89_CROAD</name>
<reference evidence="9 10" key="3">
    <citation type="journal article" date="2024" name="Proc. Natl. Acad. Sci. U.S.A.">
        <title>The genetic regulatory architecture and epigenomic basis for age-related changes in rattlesnake venom.</title>
        <authorList>
            <person name="Hogan M.P."/>
            <person name="Holding M.L."/>
            <person name="Nystrom G.S."/>
            <person name="Colston T.J."/>
            <person name="Bartlett D.A."/>
            <person name="Mason A.J."/>
            <person name="Ellsworth S.A."/>
            <person name="Rautsaw R.M."/>
            <person name="Lawrence K.C."/>
            <person name="Strickland J.L."/>
            <person name="He B."/>
            <person name="Fraser P."/>
            <person name="Margres M.J."/>
            <person name="Gilbert D.M."/>
            <person name="Gibbs H.L."/>
            <person name="Parkinson C.L."/>
            <person name="Rokyta D.R."/>
        </authorList>
    </citation>
    <scope>NUCLEOTIDE SEQUENCE [LARGE SCALE GENOMIC DNA]</scope>
    <source>
        <strain evidence="9">DRR0105</strain>
    </source>
</reference>
<reference evidence="8" key="1">
    <citation type="submission" date="2014-05" db="EMBL/GenBank/DDBJ databases">
        <title>The extremes of toxin expression variation revealed in two sympatric snake species.</title>
        <authorList>
            <person name="Margres M.J."/>
            <person name="Wray K.P."/>
            <person name="McGivern J.J."/>
            <person name="Seavy M."/>
            <person name="Sanader D."/>
            <person name="Facente J."/>
            <person name="Rokyta D.R."/>
        </authorList>
    </citation>
    <scope>NUCLEOTIDE SEQUENCE</scope>
</reference>
<feature type="signal peptide" evidence="7">
    <location>
        <begin position="1"/>
        <end position="20"/>
    </location>
</feature>
<dbReference type="Proteomes" id="UP001474421">
    <property type="component" value="Unassembled WGS sequence"/>
</dbReference>
<protein>
    <submittedName>
        <fullName evidence="8 9">PDZK1-interacting protein 1</fullName>
    </submittedName>
</protein>
<feature type="chain" id="PRO_5044542386" evidence="7">
    <location>
        <begin position="21"/>
        <end position="131"/>
    </location>
</feature>
<evidence type="ECO:0000256" key="7">
    <source>
        <dbReference type="SAM" id="SignalP"/>
    </source>
</evidence>
<reference evidence="9" key="2">
    <citation type="submission" date="2022-09" db="EMBL/GenBank/DDBJ databases">
        <authorList>
            <person name="Hogan M.P."/>
            <person name="Rokyta D.R."/>
        </authorList>
    </citation>
    <scope>NUCLEOTIDE SEQUENCE</scope>
    <source>
        <strain evidence="9">DRR0105</strain>
        <tissue evidence="9">Blood</tissue>
    </source>
</reference>
<dbReference type="PANTHER" id="PTHR15296:SF1">
    <property type="entry name" value="PDZK1 INTERACTING PROTEIN 1"/>
    <property type="match status" value="1"/>
</dbReference>
<comment type="similarity">
    <text evidence="5">Belongs to the PDZK1-interacting protein 1/SMIM24 family.</text>
</comment>
<evidence type="ECO:0000256" key="3">
    <source>
        <dbReference type="ARBA" id="ARBA00022989"/>
    </source>
</evidence>
<organism evidence="8">
    <name type="scientific">Crotalus adamanteus</name>
    <name type="common">Eastern diamondback rattlesnake</name>
    <dbReference type="NCBI Taxonomy" id="8729"/>
    <lineage>
        <taxon>Eukaryota</taxon>
        <taxon>Metazoa</taxon>
        <taxon>Chordata</taxon>
        <taxon>Craniata</taxon>
        <taxon>Vertebrata</taxon>
        <taxon>Euteleostomi</taxon>
        <taxon>Lepidosauria</taxon>
        <taxon>Squamata</taxon>
        <taxon>Bifurcata</taxon>
        <taxon>Unidentata</taxon>
        <taxon>Episquamata</taxon>
        <taxon>Toxicofera</taxon>
        <taxon>Serpentes</taxon>
        <taxon>Colubroidea</taxon>
        <taxon>Viperidae</taxon>
        <taxon>Crotalinae</taxon>
        <taxon>Crotalus</taxon>
    </lineage>
</organism>
<feature type="transmembrane region" description="Helical" evidence="6">
    <location>
        <begin position="30"/>
        <end position="50"/>
    </location>
</feature>
<accession>A0A0F7ZC89</accession>
<evidence type="ECO:0000256" key="4">
    <source>
        <dbReference type="ARBA" id="ARBA00023136"/>
    </source>
</evidence>
<comment type="subcellular location">
    <subcellularLocation>
        <location evidence="1">Membrane</location>
        <topology evidence="1">Single-pass membrane protein</topology>
    </subcellularLocation>
</comment>
<dbReference type="EMBL" id="JAOTOJ010000003">
    <property type="protein sequence ID" value="KAK9404281.1"/>
    <property type="molecule type" value="Genomic_DNA"/>
</dbReference>
<keyword evidence="3 6" id="KW-1133">Transmembrane helix</keyword>
<sequence>MKAFMFVMFCLFAAFDPVSCQGVNRRLEPWLQGIIAVIVFLVLAMMAFIINKLWCQDKNDSKEEDKQVSFMNGNTKESIISNGTEGTYSPTAADFRCEEGLHVYENEVEIQCDTMTECHTENHVEDLTTKM</sequence>
<dbReference type="InterPro" id="IPR031627">
    <property type="entry name" value="PDZK1IP1/SMIM24"/>
</dbReference>
<keyword evidence="10" id="KW-1185">Reference proteome</keyword>
<dbReference type="EMBL" id="GBEX01002416">
    <property type="protein sequence ID" value="JAI12144.1"/>
    <property type="molecule type" value="mRNA"/>
</dbReference>
<evidence type="ECO:0000313" key="9">
    <source>
        <dbReference type="EMBL" id="KAK9404281.1"/>
    </source>
</evidence>
<dbReference type="Pfam" id="PF15807">
    <property type="entry name" value="MAP17"/>
    <property type="match status" value="1"/>
</dbReference>
<dbReference type="PANTHER" id="PTHR15296">
    <property type="entry name" value="MEMBRANE-ASSOCIATED PROTEIN MAP17"/>
    <property type="match status" value="1"/>
</dbReference>
<proteinExistence type="evidence at transcript level"/>
<keyword evidence="2 6" id="KW-0812">Transmembrane</keyword>
<evidence type="ECO:0000256" key="6">
    <source>
        <dbReference type="SAM" id="Phobius"/>
    </source>
</evidence>
<evidence type="ECO:0000313" key="8">
    <source>
        <dbReference type="EMBL" id="JAI12144.1"/>
    </source>
</evidence>
<evidence type="ECO:0000256" key="1">
    <source>
        <dbReference type="ARBA" id="ARBA00004167"/>
    </source>
</evidence>
<dbReference type="GO" id="GO:0016020">
    <property type="term" value="C:membrane"/>
    <property type="evidence" value="ECO:0007669"/>
    <property type="project" value="UniProtKB-SubCell"/>
</dbReference>